<feature type="signal peptide" evidence="2">
    <location>
        <begin position="1"/>
        <end position="21"/>
    </location>
</feature>
<organism evidence="3 4">
    <name type="scientific">Mangrovibacillus cuniculi</name>
    <dbReference type="NCBI Taxonomy" id="2593652"/>
    <lineage>
        <taxon>Bacteria</taxon>
        <taxon>Bacillati</taxon>
        <taxon>Bacillota</taxon>
        <taxon>Bacilli</taxon>
        <taxon>Bacillales</taxon>
        <taxon>Bacillaceae</taxon>
        <taxon>Mangrovibacillus</taxon>
    </lineage>
</organism>
<evidence type="ECO:0000256" key="1">
    <source>
        <dbReference type="SAM" id="Phobius"/>
    </source>
</evidence>
<gene>
    <name evidence="3" type="ORF">G8O30_12815</name>
</gene>
<reference evidence="3 4" key="1">
    <citation type="submission" date="2019-07" db="EMBL/GenBank/DDBJ databases">
        <title>Genome sequence of 2 isolates from Red Sea Mangroves.</title>
        <authorList>
            <person name="Sefrji F."/>
            <person name="Michoud G."/>
            <person name="Merlino G."/>
            <person name="Daffonchio D."/>
        </authorList>
    </citation>
    <scope>NUCLEOTIDE SEQUENCE [LARGE SCALE GENOMIC DNA]</scope>
    <source>
        <strain evidence="3 4">R1DC41</strain>
    </source>
</reference>
<keyword evidence="1" id="KW-0472">Membrane</keyword>
<keyword evidence="4" id="KW-1185">Reference proteome</keyword>
<evidence type="ECO:0000313" key="4">
    <source>
        <dbReference type="Proteomes" id="UP000593626"/>
    </source>
</evidence>
<evidence type="ECO:0000256" key="2">
    <source>
        <dbReference type="SAM" id="SignalP"/>
    </source>
</evidence>
<sequence>MNKIAAPVIGATLLFPTVAGAQEAPTAKTPAGDLRATLDTLLSEHYVLAVTSMMKSYDGAPDAEQVAKALDQNAADMTPAIASVYGEEGSKEFERIFRGHNDYSADFVTAAKEDNAELRAEAEAEVDEFVEEFSTFLDAATEGNLPKETAAEVLELHEDQVLMTFESYVDGEYEEAYTTFREGFSLMFDISKALSVAITTQMPDKFESTKADTPAVELRSTLNKLASEHFAFASLGLQKGFDQAKDYDFTTWAEDANTADFKAAIASIYGDEGAAQFEKIWQENHITAEADLVAAAVAGDDEAKKAAEDRLYNEFATEFGTFLGAATEENLPTDAAISSVQTHEKQKQEAFDAYIAGDYETAWNKFREGFQFMFGVGEALGGAIVAQNPEAFGGDVTMPEEMPKTGMGGTADNDSTTMVMVGLGSIAAIAGAFVLRRRMSNQA</sequence>
<keyword evidence="1" id="KW-1133">Transmembrane helix</keyword>
<proteinExistence type="predicted"/>
<keyword evidence="1" id="KW-0812">Transmembrane</keyword>
<dbReference type="Proteomes" id="UP000593626">
    <property type="component" value="Chromosome"/>
</dbReference>
<feature type="chain" id="PRO_5032644632" evidence="2">
    <location>
        <begin position="22"/>
        <end position="443"/>
    </location>
</feature>
<evidence type="ECO:0000313" key="3">
    <source>
        <dbReference type="EMBL" id="QPC48459.1"/>
    </source>
</evidence>
<feature type="transmembrane region" description="Helical" evidence="1">
    <location>
        <begin position="417"/>
        <end position="435"/>
    </location>
</feature>
<accession>A0A7S8CEE3</accession>
<keyword evidence="2" id="KW-0732">Signal</keyword>
<name>A0A7S8CEE3_9BACI</name>
<dbReference type="KEGG" id="mcui:G8O30_12815"/>
<protein>
    <submittedName>
        <fullName evidence="3">Copper amine oxidase</fullName>
    </submittedName>
</protein>
<dbReference type="AlphaFoldDB" id="A0A7S8CEE3"/>
<dbReference type="EMBL" id="CP049742">
    <property type="protein sequence ID" value="QPC48459.1"/>
    <property type="molecule type" value="Genomic_DNA"/>
</dbReference>